<organism evidence="2 3">
    <name type="scientific">Novipirellula galeiformis</name>
    <dbReference type="NCBI Taxonomy" id="2528004"/>
    <lineage>
        <taxon>Bacteria</taxon>
        <taxon>Pseudomonadati</taxon>
        <taxon>Planctomycetota</taxon>
        <taxon>Planctomycetia</taxon>
        <taxon>Pirellulales</taxon>
        <taxon>Pirellulaceae</taxon>
        <taxon>Novipirellula</taxon>
    </lineage>
</organism>
<dbReference type="AlphaFoldDB" id="A0A5C6C8D2"/>
<feature type="region of interest" description="Disordered" evidence="1">
    <location>
        <begin position="20"/>
        <end position="39"/>
    </location>
</feature>
<evidence type="ECO:0000256" key="1">
    <source>
        <dbReference type="SAM" id="MobiDB-lite"/>
    </source>
</evidence>
<comment type="caution">
    <text evidence="2">The sequence shown here is derived from an EMBL/GenBank/DDBJ whole genome shotgun (WGS) entry which is preliminary data.</text>
</comment>
<reference evidence="2 3" key="1">
    <citation type="submission" date="2019-02" db="EMBL/GenBank/DDBJ databases">
        <title>Deep-cultivation of Planctomycetes and their phenomic and genomic characterization uncovers novel biology.</title>
        <authorList>
            <person name="Wiegand S."/>
            <person name="Jogler M."/>
            <person name="Boedeker C."/>
            <person name="Pinto D."/>
            <person name="Vollmers J."/>
            <person name="Rivas-Marin E."/>
            <person name="Kohn T."/>
            <person name="Peeters S.H."/>
            <person name="Heuer A."/>
            <person name="Rast P."/>
            <person name="Oberbeckmann S."/>
            <person name="Bunk B."/>
            <person name="Jeske O."/>
            <person name="Meyerdierks A."/>
            <person name="Storesund J.E."/>
            <person name="Kallscheuer N."/>
            <person name="Luecker S."/>
            <person name="Lage O.M."/>
            <person name="Pohl T."/>
            <person name="Merkel B.J."/>
            <person name="Hornburger P."/>
            <person name="Mueller R.-W."/>
            <person name="Bruemmer F."/>
            <person name="Labrenz M."/>
            <person name="Spormann A.M."/>
            <person name="Op Den Camp H."/>
            <person name="Overmann J."/>
            <person name="Amann R."/>
            <person name="Jetten M.S.M."/>
            <person name="Mascher T."/>
            <person name="Medema M.H."/>
            <person name="Devos D.P."/>
            <person name="Kaster A.-K."/>
            <person name="Ovreas L."/>
            <person name="Rohde M."/>
            <person name="Galperin M.Y."/>
            <person name="Jogler C."/>
        </authorList>
    </citation>
    <scope>NUCLEOTIDE SEQUENCE [LARGE SCALE GENOMIC DNA]</scope>
    <source>
        <strain evidence="2 3">Pla52o</strain>
    </source>
</reference>
<dbReference type="Proteomes" id="UP000316304">
    <property type="component" value="Unassembled WGS sequence"/>
</dbReference>
<sequence>MIVAHPATKWRHAVAMGVSPWNTNPFNPVSPEGTTGTITPSIHVAPSGLRDRVGSRIHGFAPVATTCRPFGTKLTPGRTPCAEEVEDAGVPLAKKMESPVRELAT</sequence>
<evidence type="ECO:0000313" key="3">
    <source>
        <dbReference type="Proteomes" id="UP000316304"/>
    </source>
</evidence>
<name>A0A5C6C8D2_9BACT</name>
<protein>
    <submittedName>
        <fullName evidence="2">Uncharacterized protein</fullName>
    </submittedName>
</protein>
<proteinExistence type="predicted"/>
<accession>A0A5C6C8D2</accession>
<evidence type="ECO:0000313" key="2">
    <source>
        <dbReference type="EMBL" id="TWU20428.1"/>
    </source>
</evidence>
<keyword evidence="3" id="KW-1185">Reference proteome</keyword>
<gene>
    <name evidence="2" type="ORF">Pla52o_43030</name>
</gene>
<dbReference type="EMBL" id="SJPT01000008">
    <property type="protein sequence ID" value="TWU20428.1"/>
    <property type="molecule type" value="Genomic_DNA"/>
</dbReference>